<evidence type="ECO:0000313" key="1">
    <source>
        <dbReference type="EMBL" id="KAH7978619.1"/>
    </source>
</evidence>
<dbReference type="Proteomes" id="UP000821865">
    <property type="component" value="Chromosome 1"/>
</dbReference>
<sequence>MVCRNIPPLLKQWRRPIIIARHAFGDRYNDQDFVVPRPGTLQIKYSRIMGASYNIHVMQAYLTTGGQVSLVVNICPAMSTLEESLNALKFSAVAIEVVPLQLESRLVHCKEAVRRLTERWHRASGGEGFRDGSHAPNMAEDVTASAALDADEAEELFETIEALERHLEDIRGQLKWAQEMAAVSEAQVKDYKDLAKHLEQELRKQCDSADRELAIRVRNACEITRLQLYRRCKTIKVVPLSTLRCPHCRRVELNTEQATEDESEESEADEGTWNIASCSGRALTVPKFMSPDTTNFGRCVRWI</sequence>
<keyword evidence="2" id="KW-1185">Reference proteome</keyword>
<reference evidence="1" key="1">
    <citation type="submission" date="2020-05" db="EMBL/GenBank/DDBJ databases">
        <title>Large-scale comparative analyses of tick genomes elucidate their genetic diversity and vector capacities.</title>
        <authorList>
            <person name="Jia N."/>
            <person name="Wang J."/>
            <person name="Shi W."/>
            <person name="Du L."/>
            <person name="Sun Y."/>
            <person name="Zhan W."/>
            <person name="Jiang J."/>
            <person name="Wang Q."/>
            <person name="Zhang B."/>
            <person name="Ji P."/>
            <person name="Sakyi L.B."/>
            <person name="Cui X."/>
            <person name="Yuan T."/>
            <person name="Jiang B."/>
            <person name="Yang W."/>
            <person name="Lam T.T.-Y."/>
            <person name="Chang Q."/>
            <person name="Ding S."/>
            <person name="Wang X."/>
            <person name="Zhu J."/>
            <person name="Ruan X."/>
            <person name="Zhao L."/>
            <person name="Wei J."/>
            <person name="Que T."/>
            <person name="Du C."/>
            <person name="Cheng J."/>
            <person name="Dai P."/>
            <person name="Han X."/>
            <person name="Huang E."/>
            <person name="Gao Y."/>
            <person name="Liu J."/>
            <person name="Shao H."/>
            <person name="Ye R."/>
            <person name="Li L."/>
            <person name="Wei W."/>
            <person name="Wang X."/>
            <person name="Wang C."/>
            <person name="Yang T."/>
            <person name="Huo Q."/>
            <person name="Li W."/>
            <person name="Guo W."/>
            <person name="Chen H."/>
            <person name="Zhou L."/>
            <person name="Ni X."/>
            <person name="Tian J."/>
            <person name="Zhou Y."/>
            <person name="Sheng Y."/>
            <person name="Liu T."/>
            <person name="Pan Y."/>
            <person name="Xia L."/>
            <person name="Li J."/>
            <person name="Zhao F."/>
            <person name="Cao W."/>
        </authorList>
    </citation>
    <scope>NUCLEOTIDE SEQUENCE</scope>
    <source>
        <strain evidence="1">Dsil-2018</strain>
    </source>
</reference>
<organism evidence="1 2">
    <name type="scientific">Dermacentor silvarum</name>
    <name type="common">Tick</name>
    <dbReference type="NCBI Taxonomy" id="543639"/>
    <lineage>
        <taxon>Eukaryota</taxon>
        <taxon>Metazoa</taxon>
        <taxon>Ecdysozoa</taxon>
        <taxon>Arthropoda</taxon>
        <taxon>Chelicerata</taxon>
        <taxon>Arachnida</taxon>
        <taxon>Acari</taxon>
        <taxon>Parasitiformes</taxon>
        <taxon>Ixodida</taxon>
        <taxon>Ixodoidea</taxon>
        <taxon>Ixodidae</taxon>
        <taxon>Rhipicephalinae</taxon>
        <taxon>Dermacentor</taxon>
    </lineage>
</organism>
<dbReference type="EMBL" id="CM023470">
    <property type="protein sequence ID" value="KAH7978619.1"/>
    <property type="molecule type" value="Genomic_DNA"/>
</dbReference>
<name>A0ACB8DVS1_DERSI</name>
<comment type="caution">
    <text evidence="1">The sequence shown here is derived from an EMBL/GenBank/DDBJ whole genome shotgun (WGS) entry which is preliminary data.</text>
</comment>
<accession>A0ACB8DVS1</accession>
<protein>
    <submittedName>
        <fullName evidence="1">Uncharacterized protein</fullName>
    </submittedName>
</protein>
<gene>
    <name evidence="1" type="ORF">HPB49_006151</name>
</gene>
<proteinExistence type="predicted"/>
<evidence type="ECO:0000313" key="2">
    <source>
        <dbReference type="Proteomes" id="UP000821865"/>
    </source>
</evidence>